<accession>A0A506UM87</accession>
<organism evidence="3 4">
    <name type="scientific">Oecophyllibacter saccharovorans</name>
    <dbReference type="NCBI Taxonomy" id="2558360"/>
    <lineage>
        <taxon>Bacteria</taxon>
        <taxon>Pseudomonadati</taxon>
        <taxon>Pseudomonadota</taxon>
        <taxon>Alphaproteobacteria</taxon>
        <taxon>Acetobacterales</taxon>
        <taxon>Acetobacteraceae</taxon>
        <taxon>Oecophyllibacter</taxon>
    </lineage>
</organism>
<keyword evidence="2" id="KW-1133">Transmembrane helix</keyword>
<dbReference type="Proteomes" id="UP000315037">
    <property type="component" value="Unassembled WGS sequence"/>
</dbReference>
<keyword evidence="2" id="KW-0812">Transmembrane</keyword>
<proteinExistence type="predicted"/>
<feature type="region of interest" description="Disordered" evidence="1">
    <location>
        <begin position="311"/>
        <end position="334"/>
    </location>
</feature>
<gene>
    <name evidence="3" type="ORF">E3202_07260</name>
</gene>
<protein>
    <submittedName>
        <fullName evidence="3">Uncharacterized protein</fullName>
    </submittedName>
</protein>
<evidence type="ECO:0000256" key="1">
    <source>
        <dbReference type="SAM" id="MobiDB-lite"/>
    </source>
</evidence>
<feature type="transmembrane region" description="Helical" evidence="2">
    <location>
        <begin position="65"/>
        <end position="83"/>
    </location>
</feature>
<evidence type="ECO:0000313" key="3">
    <source>
        <dbReference type="EMBL" id="TPW34293.1"/>
    </source>
</evidence>
<dbReference type="Gene3D" id="3.40.50.300">
    <property type="entry name" value="P-loop containing nucleotide triphosphate hydrolases"/>
    <property type="match status" value="1"/>
</dbReference>
<evidence type="ECO:0000256" key="2">
    <source>
        <dbReference type="SAM" id="Phobius"/>
    </source>
</evidence>
<name>A0A506UM87_9PROT</name>
<dbReference type="AlphaFoldDB" id="A0A506UM87"/>
<dbReference type="EMBL" id="SORZ01000002">
    <property type="protein sequence ID" value="TPW34293.1"/>
    <property type="molecule type" value="Genomic_DNA"/>
</dbReference>
<dbReference type="RefSeq" id="WP_165600904.1">
    <property type="nucleotide sequence ID" value="NZ_SORZ01000002.1"/>
</dbReference>
<evidence type="ECO:0000313" key="4">
    <source>
        <dbReference type="Proteomes" id="UP000315037"/>
    </source>
</evidence>
<reference evidence="3 4" key="1">
    <citation type="submission" date="2019-03" db="EMBL/GenBank/DDBJ databases">
        <title>The complete genome sequence of Neokomagataea sp. Jb2 NBRC113641.</title>
        <authorList>
            <person name="Chua K.-O."/>
            <person name="Chan K.-G."/>
            <person name="See-Too W.-S."/>
        </authorList>
    </citation>
    <scope>NUCLEOTIDE SEQUENCE [LARGE SCALE GENOMIC DNA]</scope>
    <source>
        <strain evidence="3 4">Jb2</strain>
    </source>
</reference>
<keyword evidence="2" id="KW-0472">Membrane</keyword>
<dbReference type="SUPFAM" id="SSF52540">
    <property type="entry name" value="P-loop containing nucleoside triphosphate hydrolases"/>
    <property type="match status" value="1"/>
</dbReference>
<dbReference type="PANTHER" id="PTHR43572:SF13">
    <property type="entry name" value="PROTEIN SUPPRESSOR OF MAX2 1"/>
    <property type="match status" value="1"/>
</dbReference>
<dbReference type="InterPro" id="IPR027417">
    <property type="entry name" value="P-loop_NTPase"/>
</dbReference>
<sequence>MKQPHPLLYRAMPYMVLAFLILSAVQVALLLHGLHPASSPASWKSGLLASGKKAVFGLIDKGRPWYLPLGLLGLGAALAGLVFEKRGDRLAARGLQRRRTVLTRLLERFTRRRHVEAQLLRRQHEKTLQPGELAAALQARVDGHRDICEDVARFLRHRLARQAPLSQVSRGSVMAGATESNAQIRPVAVFLFSGPPHTGKGWFARQLAALLHRPLLTLDLRQAPATPDPADSSDETPFLQQIADALRHNPASVILLDGLTPSESDPLRNPALHFLQRACETGRLTDPRTGEELPAGEAIFILSAVVDRQPTTEPVAETGTPDATEAAGSSRTPAFQQEEVWQKSGLAPALLALVDRAYFFDPLQGRDLAQRLAREAEALVESYGLHLPPGGVDPTLIYRLMEQLGTLTDGKAVLHNLDSLIGDDLILARQQGHDWVELIAAPPRSPSDDDRLFRLQVVPSSLQARRLVTKGV</sequence>
<dbReference type="InterPro" id="IPR051650">
    <property type="entry name" value="SL_signaling_regulator"/>
</dbReference>
<keyword evidence="4" id="KW-1185">Reference proteome</keyword>
<comment type="caution">
    <text evidence="3">The sequence shown here is derived from an EMBL/GenBank/DDBJ whole genome shotgun (WGS) entry which is preliminary data.</text>
</comment>
<dbReference type="PANTHER" id="PTHR43572">
    <property type="entry name" value="CHAPERONE PROTEIN CLPD, CHLOROPLASTIC"/>
    <property type="match status" value="1"/>
</dbReference>